<keyword evidence="1" id="KW-0479">Metal-binding</keyword>
<dbReference type="Pfam" id="PF13920">
    <property type="entry name" value="zf-C3HC4_3"/>
    <property type="match status" value="1"/>
</dbReference>
<evidence type="ECO:0000313" key="3">
    <source>
        <dbReference type="EMBL" id="KAK1936147.1"/>
    </source>
</evidence>
<evidence type="ECO:0000256" key="1">
    <source>
        <dbReference type="PROSITE-ProRule" id="PRU00175"/>
    </source>
</evidence>
<dbReference type="Proteomes" id="UP001195914">
    <property type="component" value="Unassembled WGS sequence"/>
</dbReference>
<sequence>MGSSIGTLSARWPSSQQHAEEYMATAPPQQIIIDPNATGIMVSVLIVMFHPAQHALSSRHNENPLQAEHNISHVSMGGLKALGAAIAVRKNSITMEPIENDQFIISFEYTSTGPATVSFLFHQLHEGLEDGVPLFSKPLVELGPINLPVGDKLKYKIDPDLMKMHPPLTIRSCSFQQERSFVPILILLKALHRRYEVYIMAGLVHNECKGCWDLIVTKQRFKQGNTGYQIQEIYGLNVSAVGQQPNNDKGENNGVDEDDKRRCVVCLTNRNDTFIMPCRHMCLCFVCANAMTSQYTQCPMCRGPISHIIRMSQAEQ</sequence>
<organism evidence="3 4">
    <name type="scientific">Babesia divergens</name>
    <dbReference type="NCBI Taxonomy" id="32595"/>
    <lineage>
        <taxon>Eukaryota</taxon>
        <taxon>Sar</taxon>
        <taxon>Alveolata</taxon>
        <taxon>Apicomplexa</taxon>
        <taxon>Aconoidasida</taxon>
        <taxon>Piroplasmida</taxon>
        <taxon>Babesiidae</taxon>
        <taxon>Babesia</taxon>
    </lineage>
</organism>
<dbReference type="SMART" id="SM00184">
    <property type="entry name" value="RING"/>
    <property type="match status" value="1"/>
</dbReference>
<protein>
    <recommendedName>
        <fullName evidence="2">RING-type domain-containing protein</fullName>
    </recommendedName>
</protein>
<name>A0AAD9GD20_BABDI</name>
<comment type="caution">
    <text evidence="3">The sequence shown here is derived from an EMBL/GenBank/DDBJ whole genome shotgun (WGS) entry which is preliminary data.</text>
</comment>
<dbReference type="Gene3D" id="3.30.40.10">
    <property type="entry name" value="Zinc/RING finger domain, C3HC4 (zinc finger)"/>
    <property type="match status" value="1"/>
</dbReference>
<dbReference type="GO" id="GO:0016567">
    <property type="term" value="P:protein ubiquitination"/>
    <property type="evidence" value="ECO:0007669"/>
    <property type="project" value="TreeGrafter"/>
</dbReference>
<reference evidence="3" key="2">
    <citation type="submission" date="2021-05" db="EMBL/GenBank/DDBJ databases">
        <authorList>
            <person name="Pain A."/>
        </authorList>
    </citation>
    <scope>NUCLEOTIDE SEQUENCE</scope>
    <source>
        <strain evidence="3">1802A</strain>
    </source>
</reference>
<dbReference type="GO" id="GO:0008270">
    <property type="term" value="F:zinc ion binding"/>
    <property type="evidence" value="ECO:0007669"/>
    <property type="project" value="UniProtKB-KW"/>
</dbReference>
<keyword evidence="1" id="KW-0863">Zinc-finger</keyword>
<dbReference type="InterPro" id="IPR013083">
    <property type="entry name" value="Znf_RING/FYVE/PHD"/>
</dbReference>
<accession>A0AAD9GD20</accession>
<dbReference type="InterPro" id="IPR001841">
    <property type="entry name" value="Znf_RING"/>
</dbReference>
<evidence type="ECO:0000313" key="4">
    <source>
        <dbReference type="Proteomes" id="UP001195914"/>
    </source>
</evidence>
<dbReference type="GO" id="GO:0061630">
    <property type="term" value="F:ubiquitin protein ligase activity"/>
    <property type="evidence" value="ECO:0007669"/>
    <property type="project" value="UniProtKB-EC"/>
</dbReference>
<dbReference type="PANTHER" id="PTHR22996">
    <property type="entry name" value="MAHOGUNIN"/>
    <property type="match status" value="1"/>
</dbReference>
<feature type="domain" description="RING-type" evidence="2">
    <location>
        <begin position="263"/>
        <end position="302"/>
    </location>
</feature>
<dbReference type="SUPFAM" id="SSF57850">
    <property type="entry name" value="RING/U-box"/>
    <property type="match status" value="1"/>
</dbReference>
<proteinExistence type="predicted"/>
<evidence type="ECO:0000259" key="2">
    <source>
        <dbReference type="PROSITE" id="PS50089"/>
    </source>
</evidence>
<dbReference type="AlphaFoldDB" id="A0AAD9GD20"/>
<dbReference type="PROSITE" id="PS50089">
    <property type="entry name" value="ZF_RING_2"/>
    <property type="match status" value="1"/>
</dbReference>
<reference evidence="3" key="1">
    <citation type="journal article" date="2014" name="Nucleic Acids Res.">
        <title>The evolutionary dynamics of variant antigen genes in Babesia reveal a history of genomic innovation underlying host-parasite interaction.</title>
        <authorList>
            <person name="Jackson A.P."/>
            <person name="Otto T.D."/>
            <person name="Darby A."/>
            <person name="Ramaprasad A."/>
            <person name="Xia D."/>
            <person name="Echaide I.E."/>
            <person name="Farber M."/>
            <person name="Gahlot S."/>
            <person name="Gamble J."/>
            <person name="Gupta D."/>
            <person name="Gupta Y."/>
            <person name="Jackson L."/>
            <person name="Malandrin L."/>
            <person name="Malas T.B."/>
            <person name="Moussa E."/>
            <person name="Nair M."/>
            <person name="Reid A.J."/>
            <person name="Sanders M."/>
            <person name="Sharma J."/>
            <person name="Tracey A."/>
            <person name="Quail M.A."/>
            <person name="Weir W."/>
            <person name="Wastling J.M."/>
            <person name="Hall N."/>
            <person name="Willadsen P."/>
            <person name="Lingelbach K."/>
            <person name="Shiels B."/>
            <person name="Tait A."/>
            <person name="Berriman M."/>
            <person name="Allred D.R."/>
            <person name="Pain A."/>
        </authorList>
    </citation>
    <scope>NUCLEOTIDE SEQUENCE</scope>
    <source>
        <strain evidence="3">1802A</strain>
    </source>
</reference>
<dbReference type="PANTHER" id="PTHR22996:SF0">
    <property type="entry name" value="RE60872P-RELATED"/>
    <property type="match status" value="1"/>
</dbReference>
<keyword evidence="4" id="KW-1185">Reference proteome</keyword>
<dbReference type="EMBL" id="JAHBMH010000044">
    <property type="protein sequence ID" value="KAK1936147.1"/>
    <property type="molecule type" value="Genomic_DNA"/>
</dbReference>
<dbReference type="InterPro" id="IPR045194">
    <property type="entry name" value="MGRN1/RNF157-like"/>
</dbReference>
<gene>
    <name evidence="3" type="ORF">X943_001697</name>
</gene>
<keyword evidence="1" id="KW-0862">Zinc</keyword>